<feature type="transmembrane region" description="Helical" evidence="1">
    <location>
        <begin position="15"/>
        <end position="36"/>
    </location>
</feature>
<protein>
    <submittedName>
        <fullName evidence="2">CcoQ/FixQ family Cbb3-type cytochrome c oxidase assembly chaperone</fullName>
    </submittedName>
</protein>
<organism evidence="2 3">
    <name type="scientific">Pinibacter aurantiacus</name>
    <dbReference type="NCBI Taxonomy" id="2851599"/>
    <lineage>
        <taxon>Bacteria</taxon>
        <taxon>Pseudomonadati</taxon>
        <taxon>Bacteroidota</taxon>
        <taxon>Chitinophagia</taxon>
        <taxon>Chitinophagales</taxon>
        <taxon>Chitinophagaceae</taxon>
        <taxon>Pinibacter</taxon>
    </lineage>
</organism>
<reference evidence="2" key="1">
    <citation type="submission" date="2021-06" db="EMBL/GenBank/DDBJ databases">
        <authorList>
            <person name="Huq M.A."/>
        </authorList>
    </citation>
    <scope>NUCLEOTIDE SEQUENCE</scope>
    <source>
        <strain evidence="2">MAH-26</strain>
    </source>
</reference>
<keyword evidence="3" id="KW-1185">Reference proteome</keyword>
<name>A0A9E2SGJ5_9BACT</name>
<evidence type="ECO:0000256" key="1">
    <source>
        <dbReference type="SAM" id="Phobius"/>
    </source>
</evidence>
<keyword evidence="1" id="KW-0812">Transmembrane</keyword>
<evidence type="ECO:0000313" key="2">
    <source>
        <dbReference type="EMBL" id="MBV4360280.1"/>
    </source>
</evidence>
<keyword evidence="1" id="KW-1133">Transmembrane helix</keyword>
<accession>A0A9E2SGJ5</accession>
<sequence>MKFVNYLEKISGVSIYPITSFLIFGVFFLIVLAWAIKADKKLIEDISNIPLDK</sequence>
<comment type="caution">
    <text evidence="2">The sequence shown here is derived from an EMBL/GenBank/DDBJ whole genome shotgun (WGS) entry which is preliminary data.</text>
</comment>
<dbReference type="EMBL" id="JAHSPG010000018">
    <property type="protein sequence ID" value="MBV4360280.1"/>
    <property type="molecule type" value="Genomic_DNA"/>
</dbReference>
<keyword evidence="1" id="KW-0472">Membrane</keyword>
<gene>
    <name evidence="2" type="ORF">KTO63_24150</name>
</gene>
<dbReference type="RefSeq" id="WP_217794548.1">
    <property type="nucleotide sequence ID" value="NZ_JAHSPG010000018.1"/>
</dbReference>
<dbReference type="AlphaFoldDB" id="A0A9E2SGJ5"/>
<dbReference type="Proteomes" id="UP000812270">
    <property type="component" value="Unassembled WGS sequence"/>
</dbReference>
<evidence type="ECO:0000313" key="3">
    <source>
        <dbReference type="Proteomes" id="UP000812270"/>
    </source>
</evidence>
<proteinExistence type="predicted"/>